<comment type="catalytic activity">
    <reaction evidence="7 8">
        <text>CMP + ATP = CDP + ADP</text>
        <dbReference type="Rhea" id="RHEA:11600"/>
        <dbReference type="ChEBI" id="CHEBI:30616"/>
        <dbReference type="ChEBI" id="CHEBI:58069"/>
        <dbReference type="ChEBI" id="CHEBI:60377"/>
        <dbReference type="ChEBI" id="CHEBI:456216"/>
        <dbReference type="EC" id="2.7.4.25"/>
    </reaction>
</comment>
<evidence type="ECO:0000256" key="5">
    <source>
        <dbReference type="ARBA" id="ARBA00022840"/>
    </source>
</evidence>
<keyword evidence="3 8" id="KW-0547">Nucleotide-binding</keyword>
<evidence type="ECO:0000256" key="1">
    <source>
        <dbReference type="ARBA" id="ARBA00009427"/>
    </source>
</evidence>
<dbReference type="Proteomes" id="UP000010305">
    <property type="component" value="Unassembled WGS sequence"/>
</dbReference>
<dbReference type="NCBIfam" id="TIGR00017">
    <property type="entry name" value="cmk"/>
    <property type="match status" value="1"/>
</dbReference>
<dbReference type="InterPro" id="IPR011994">
    <property type="entry name" value="Cytidylate_kinase_dom"/>
</dbReference>
<dbReference type="CDD" id="cd02020">
    <property type="entry name" value="CMPK"/>
    <property type="match status" value="1"/>
</dbReference>
<dbReference type="HAMAP" id="MF_00238">
    <property type="entry name" value="Cytidyl_kinase_type1"/>
    <property type="match status" value="1"/>
</dbReference>
<gene>
    <name evidence="8 10" type="primary">cmk</name>
    <name evidence="10" type="ORF">NT01SARS_0856</name>
</gene>
<comment type="subcellular location">
    <subcellularLocation>
        <location evidence="8">Cytoplasm</location>
    </subcellularLocation>
</comment>
<dbReference type="EMBL" id="JH611157">
    <property type="protein sequence ID" value="EJP71057.1"/>
    <property type="molecule type" value="Genomic_DNA"/>
</dbReference>
<evidence type="ECO:0000256" key="7">
    <source>
        <dbReference type="ARBA" id="ARBA00048478"/>
    </source>
</evidence>
<dbReference type="InterPro" id="IPR003136">
    <property type="entry name" value="Cytidylate_kin"/>
</dbReference>
<dbReference type="EC" id="2.7.4.25" evidence="8"/>
<evidence type="ECO:0000256" key="6">
    <source>
        <dbReference type="ARBA" id="ARBA00047615"/>
    </source>
</evidence>
<dbReference type="GO" id="GO:0006220">
    <property type="term" value="P:pyrimidine nucleotide metabolic process"/>
    <property type="evidence" value="ECO:0007669"/>
    <property type="project" value="UniProtKB-UniRule"/>
</dbReference>
<accession>J4UX94</accession>
<keyword evidence="5 8" id="KW-0067">ATP-binding</keyword>
<evidence type="ECO:0000256" key="4">
    <source>
        <dbReference type="ARBA" id="ARBA00022777"/>
    </source>
</evidence>
<comment type="similarity">
    <text evidence="1 8">Belongs to the cytidylate kinase family. Type 1 subfamily.</text>
</comment>
<feature type="binding site" evidence="8">
    <location>
        <begin position="11"/>
        <end position="19"/>
    </location>
    <ligand>
        <name>ATP</name>
        <dbReference type="ChEBI" id="CHEBI:30616"/>
    </ligand>
</feature>
<keyword evidence="4 8" id="KW-0418">Kinase</keyword>
<dbReference type="GO" id="GO:0036431">
    <property type="term" value="F:dCMP kinase activity"/>
    <property type="evidence" value="ECO:0007669"/>
    <property type="project" value="InterPro"/>
</dbReference>
<evidence type="ECO:0000256" key="8">
    <source>
        <dbReference type="HAMAP-Rule" id="MF_00238"/>
    </source>
</evidence>
<dbReference type="Gene3D" id="3.40.50.300">
    <property type="entry name" value="P-loop containing nucleotide triphosphate hydrolases"/>
    <property type="match status" value="1"/>
</dbReference>
<dbReference type="GO" id="GO:0005737">
    <property type="term" value="C:cytoplasm"/>
    <property type="evidence" value="ECO:0007669"/>
    <property type="project" value="UniProtKB-SubCell"/>
</dbReference>
<dbReference type="InterPro" id="IPR027417">
    <property type="entry name" value="P-loop_NTPase"/>
</dbReference>
<keyword evidence="2 8" id="KW-0808">Transferase</keyword>
<dbReference type="GO" id="GO:0036430">
    <property type="term" value="F:CMP kinase activity"/>
    <property type="evidence" value="ECO:0007669"/>
    <property type="project" value="RHEA"/>
</dbReference>
<feature type="domain" description="Cytidylate kinase" evidence="9">
    <location>
        <begin position="7"/>
        <end position="215"/>
    </location>
</feature>
<sequence>MDRINVITVDGPSASGKGSLARKIAQIFDLAILDSGSLYRLYAFFLEKDIDLRSIPKIIKTNIEFKITQNDLRITYLKDDITDKLRSEKIAVKASELSSLAEVRDALFDIQRAFYTHKGLVADGRDMGTVVFKDAKLKIYLTATVEVRARRRYLELQKRGQEVNMPALIADIEQRDLKDSSRELSPLLPADDAHVIDSSDMSLEDVIKITKNLIKEEYI</sequence>
<evidence type="ECO:0000313" key="10">
    <source>
        <dbReference type="EMBL" id="EJP71057.1"/>
    </source>
</evidence>
<keyword evidence="8" id="KW-0963">Cytoplasm</keyword>
<dbReference type="AlphaFoldDB" id="J4UX94"/>
<name>J4UX94_9GAMM</name>
<evidence type="ECO:0000256" key="2">
    <source>
        <dbReference type="ARBA" id="ARBA00022679"/>
    </source>
</evidence>
<organism evidence="10 11">
    <name type="scientific">SAR86 cluster bacterium SAR86A</name>
    <dbReference type="NCBI Taxonomy" id="1123866"/>
    <lineage>
        <taxon>Bacteria</taxon>
        <taxon>Pseudomonadati</taxon>
        <taxon>Pseudomonadota</taxon>
        <taxon>Gammaproteobacteria</taxon>
        <taxon>SAR86 cluster</taxon>
    </lineage>
</organism>
<dbReference type="GO" id="GO:0005524">
    <property type="term" value="F:ATP binding"/>
    <property type="evidence" value="ECO:0007669"/>
    <property type="project" value="UniProtKB-UniRule"/>
</dbReference>
<dbReference type="Pfam" id="PF02224">
    <property type="entry name" value="Cytidylate_kin"/>
    <property type="match status" value="1"/>
</dbReference>
<comment type="catalytic activity">
    <reaction evidence="6 8">
        <text>dCMP + ATP = dCDP + ADP</text>
        <dbReference type="Rhea" id="RHEA:25094"/>
        <dbReference type="ChEBI" id="CHEBI:30616"/>
        <dbReference type="ChEBI" id="CHEBI:57566"/>
        <dbReference type="ChEBI" id="CHEBI:58593"/>
        <dbReference type="ChEBI" id="CHEBI:456216"/>
        <dbReference type="EC" id="2.7.4.25"/>
    </reaction>
</comment>
<proteinExistence type="inferred from homology"/>
<dbReference type="HOGENOM" id="CLU_079959_2_0_6"/>
<dbReference type="SUPFAM" id="SSF52540">
    <property type="entry name" value="P-loop containing nucleoside triphosphate hydrolases"/>
    <property type="match status" value="1"/>
</dbReference>
<reference evidence="10 11" key="1">
    <citation type="journal article" date="2012" name="ISME J.">
        <title>Genomic insights to SAR86, an abundant and uncultivated marine bacterial lineage.</title>
        <authorList>
            <person name="Dupont C.L."/>
            <person name="Rusch D.B."/>
            <person name="Yooseph S."/>
            <person name="Lombardo M.J."/>
            <person name="Richter R.A."/>
            <person name="Valas R."/>
            <person name="Novotny M."/>
            <person name="Yee-Greenbaum J."/>
            <person name="Selengut J.D."/>
            <person name="Haft D.H."/>
            <person name="Halpern A.L."/>
            <person name="Lasken R.S."/>
            <person name="Nealson K."/>
            <person name="Friedman R."/>
            <person name="Venter J.C."/>
        </authorList>
    </citation>
    <scope>NUCLEOTIDE SEQUENCE [LARGE SCALE GENOMIC DNA]</scope>
</reference>
<evidence type="ECO:0000313" key="11">
    <source>
        <dbReference type="Proteomes" id="UP000010305"/>
    </source>
</evidence>
<dbReference type="STRING" id="1123866.NT01SARS_0856"/>
<evidence type="ECO:0000259" key="9">
    <source>
        <dbReference type="Pfam" id="PF02224"/>
    </source>
</evidence>
<evidence type="ECO:0000256" key="3">
    <source>
        <dbReference type="ARBA" id="ARBA00022741"/>
    </source>
</evidence>
<protein>
    <recommendedName>
        <fullName evidence="8">Cytidylate kinase</fullName>
        <shortName evidence="8">CK</shortName>
        <ecNumber evidence="8">2.7.4.25</ecNumber>
    </recommendedName>
    <alternativeName>
        <fullName evidence="8">Cytidine monophosphate kinase</fullName>
        <shortName evidence="8">CMP kinase</shortName>
    </alternativeName>
</protein>